<evidence type="ECO:0000256" key="4">
    <source>
        <dbReference type="ARBA" id="ARBA00023128"/>
    </source>
</evidence>
<dbReference type="SUPFAM" id="SSF81419">
    <property type="entry name" value="Mitochondrial cytochrome c oxidase subunit VIIa"/>
    <property type="match status" value="1"/>
</dbReference>
<dbReference type="EMBL" id="JASPKY010000076">
    <property type="protein sequence ID" value="KAK9739307.1"/>
    <property type="molecule type" value="Genomic_DNA"/>
</dbReference>
<keyword evidence="4" id="KW-0496">Mitochondrion</keyword>
<dbReference type="AlphaFoldDB" id="A0AAW1LVX2"/>
<accession>A0AAW1LVX2</accession>
<keyword evidence="5 6" id="KW-0472">Membrane</keyword>
<keyword evidence="6" id="KW-0812">Transmembrane</keyword>
<evidence type="ECO:0000313" key="7">
    <source>
        <dbReference type="EMBL" id="KAK9739307.1"/>
    </source>
</evidence>
<keyword evidence="3" id="KW-0999">Mitochondrion inner membrane</keyword>
<gene>
    <name evidence="7" type="ORF">QE152_g9141</name>
</gene>
<sequence>MFNRILAVRQIVRNIHKTPIRFAGDDPDFPVPKRIRKLKRTQRKFQVEDCVPIYLKAGFRDKLLYNGTLVLLLISTGMSIDTLYQLMTK</sequence>
<reference evidence="7 8" key="1">
    <citation type="journal article" date="2024" name="BMC Genomics">
        <title>De novo assembly and annotation of Popillia japonica's genome with initial clues to its potential as an invasive pest.</title>
        <authorList>
            <person name="Cucini C."/>
            <person name="Boschi S."/>
            <person name="Funari R."/>
            <person name="Cardaioli E."/>
            <person name="Iannotti N."/>
            <person name="Marturano G."/>
            <person name="Paoli F."/>
            <person name="Bruttini M."/>
            <person name="Carapelli A."/>
            <person name="Frati F."/>
            <person name="Nardi F."/>
        </authorList>
    </citation>
    <scope>NUCLEOTIDE SEQUENCE [LARGE SCALE GENOMIC DNA]</scope>
    <source>
        <strain evidence="7">DMR45628</strain>
    </source>
</reference>
<dbReference type="Proteomes" id="UP001458880">
    <property type="component" value="Unassembled WGS sequence"/>
</dbReference>
<evidence type="ECO:0000313" key="8">
    <source>
        <dbReference type="Proteomes" id="UP001458880"/>
    </source>
</evidence>
<feature type="transmembrane region" description="Helical" evidence="6">
    <location>
        <begin position="63"/>
        <end position="84"/>
    </location>
</feature>
<evidence type="ECO:0000256" key="6">
    <source>
        <dbReference type="SAM" id="Phobius"/>
    </source>
</evidence>
<evidence type="ECO:0000256" key="3">
    <source>
        <dbReference type="ARBA" id="ARBA00022792"/>
    </source>
</evidence>
<evidence type="ECO:0000256" key="1">
    <source>
        <dbReference type="ARBA" id="ARBA00004273"/>
    </source>
</evidence>
<dbReference type="Gene3D" id="4.10.91.10">
    <property type="entry name" value="Cytochrome c oxidase, subunit VIIa"/>
    <property type="match status" value="1"/>
</dbReference>
<organism evidence="7 8">
    <name type="scientific">Popillia japonica</name>
    <name type="common">Japanese beetle</name>
    <dbReference type="NCBI Taxonomy" id="7064"/>
    <lineage>
        <taxon>Eukaryota</taxon>
        <taxon>Metazoa</taxon>
        <taxon>Ecdysozoa</taxon>
        <taxon>Arthropoda</taxon>
        <taxon>Hexapoda</taxon>
        <taxon>Insecta</taxon>
        <taxon>Pterygota</taxon>
        <taxon>Neoptera</taxon>
        <taxon>Endopterygota</taxon>
        <taxon>Coleoptera</taxon>
        <taxon>Polyphaga</taxon>
        <taxon>Scarabaeiformia</taxon>
        <taxon>Scarabaeidae</taxon>
        <taxon>Rutelinae</taxon>
        <taxon>Popillia</taxon>
    </lineage>
</organism>
<dbReference type="InterPro" id="IPR036539">
    <property type="entry name" value="Cyt_c_oxidase_su7a_sf"/>
</dbReference>
<dbReference type="GO" id="GO:0045277">
    <property type="term" value="C:respiratory chain complex IV"/>
    <property type="evidence" value="ECO:0007669"/>
    <property type="project" value="InterPro"/>
</dbReference>
<evidence type="ECO:0000256" key="2">
    <source>
        <dbReference type="ARBA" id="ARBA00009331"/>
    </source>
</evidence>
<comment type="similarity">
    <text evidence="2">Belongs to the cytochrome c oxidase VIIa family.</text>
</comment>
<comment type="caution">
    <text evidence="7">The sequence shown here is derived from an EMBL/GenBank/DDBJ whole genome shotgun (WGS) entry which is preliminary data.</text>
</comment>
<protein>
    <submittedName>
        <fullName evidence="7">Uncharacterized protein</fullName>
    </submittedName>
</protein>
<keyword evidence="6" id="KW-1133">Transmembrane helix</keyword>
<keyword evidence="8" id="KW-1185">Reference proteome</keyword>
<name>A0AAW1LVX2_POPJA</name>
<dbReference type="GO" id="GO:0005743">
    <property type="term" value="C:mitochondrial inner membrane"/>
    <property type="evidence" value="ECO:0007669"/>
    <property type="project" value="UniProtKB-SubCell"/>
</dbReference>
<evidence type="ECO:0000256" key="5">
    <source>
        <dbReference type="ARBA" id="ARBA00023136"/>
    </source>
</evidence>
<dbReference type="GO" id="GO:0006123">
    <property type="term" value="P:mitochondrial electron transport, cytochrome c to oxygen"/>
    <property type="evidence" value="ECO:0007669"/>
    <property type="project" value="InterPro"/>
</dbReference>
<proteinExistence type="inferred from homology"/>
<comment type="subcellular location">
    <subcellularLocation>
        <location evidence="1">Mitochondrion inner membrane</location>
    </subcellularLocation>
</comment>